<dbReference type="AlphaFoldDB" id="A0A0P5DG98"/>
<sequence length="92" mass="10699">MWEHPSILHTQNSNKKHNNNNNKILSCCQKMKNWSLNYVRFTETSLHIIYLTASTVIGSRRASIQRAFNPSGQWSHRCLISLNVPRIFCSLI</sequence>
<proteinExistence type="predicted"/>
<accession>A0A0P5DG98</accession>
<organism evidence="1 2">
    <name type="scientific">Daphnia magna</name>
    <dbReference type="NCBI Taxonomy" id="35525"/>
    <lineage>
        <taxon>Eukaryota</taxon>
        <taxon>Metazoa</taxon>
        <taxon>Ecdysozoa</taxon>
        <taxon>Arthropoda</taxon>
        <taxon>Crustacea</taxon>
        <taxon>Branchiopoda</taxon>
        <taxon>Diplostraca</taxon>
        <taxon>Cladocera</taxon>
        <taxon>Anomopoda</taxon>
        <taxon>Daphniidae</taxon>
        <taxon>Daphnia</taxon>
    </lineage>
</organism>
<reference evidence="1 2" key="1">
    <citation type="submission" date="2016-03" db="EMBL/GenBank/DDBJ databases">
        <title>EvidentialGene: Evidence-directed Construction of Genes on Genomes.</title>
        <authorList>
            <person name="Gilbert D.G."/>
            <person name="Choi J.-H."/>
            <person name="Mockaitis K."/>
            <person name="Colbourne J."/>
            <person name="Pfrender M."/>
        </authorList>
    </citation>
    <scope>NUCLEOTIDE SEQUENCE [LARGE SCALE GENOMIC DNA]</scope>
    <source>
        <strain evidence="1 2">Xinb3</strain>
        <tissue evidence="1">Complete organism</tissue>
    </source>
</reference>
<name>A0A0P5DG98_9CRUS</name>
<dbReference type="Proteomes" id="UP000076858">
    <property type="component" value="Unassembled WGS sequence"/>
</dbReference>
<evidence type="ECO:0000313" key="1">
    <source>
        <dbReference type="EMBL" id="KZS18617.1"/>
    </source>
</evidence>
<keyword evidence="2" id="KW-1185">Reference proteome</keyword>
<dbReference type="EMBL" id="LRGB01000512">
    <property type="protein sequence ID" value="KZS18617.1"/>
    <property type="molecule type" value="Genomic_DNA"/>
</dbReference>
<evidence type="ECO:0000313" key="2">
    <source>
        <dbReference type="Proteomes" id="UP000076858"/>
    </source>
</evidence>
<protein>
    <submittedName>
        <fullName evidence="1">Uncharacterized protein</fullName>
    </submittedName>
</protein>
<comment type="caution">
    <text evidence="1">The sequence shown here is derived from an EMBL/GenBank/DDBJ whole genome shotgun (WGS) entry which is preliminary data.</text>
</comment>
<gene>
    <name evidence="1" type="ORF">APZ42_015178</name>
</gene>